<organism evidence="4 5">
    <name type="scientific">Helianthus annuus</name>
    <name type="common">Common sunflower</name>
    <dbReference type="NCBI Taxonomy" id="4232"/>
    <lineage>
        <taxon>Eukaryota</taxon>
        <taxon>Viridiplantae</taxon>
        <taxon>Streptophyta</taxon>
        <taxon>Embryophyta</taxon>
        <taxon>Tracheophyta</taxon>
        <taxon>Spermatophyta</taxon>
        <taxon>Magnoliopsida</taxon>
        <taxon>eudicotyledons</taxon>
        <taxon>Gunneridae</taxon>
        <taxon>Pentapetalae</taxon>
        <taxon>asterids</taxon>
        <taxon>campanulids</taxon>
        <taxon>Asterales</taxon>
        <taxon>Asteraceae</taxon>
        <taxon>Asteroideae</taxon>
        <taxon>Heliantheae alliance</taxon>
        <taxon>Heliantheae</taxon>
        <taxon>Helianthus</taxon>
    </lineage>
</organism>
<reference evidence="4" key="1">
    <citation type="journal article" date="2017" name="Nature">
        <title>The sunflower genome provides insights into oil metabolism, flowering and Asterid evolution.</title>
        <authorList>
            <person name="Badouin H."/>
            <person name="Gouzy J."/>
            <person name="Grassa C.J."/>
            <person name="Murat F."/>
            <person name="Staton S.E."/>
            <person name="Cottret L."/>
            <person name="Lelandais-Briere C."/>
            <person name="Owens G.L."/>
            <person name="Carrere S."/>
            <person name="Mayjonade B."/>
            <person name="Legrand L."/>
            <person name="Gill N."/>
            <person name="Kane N.C."/>
            <person name="Bowers J.E."/>
            <person name="Hubner S."/>
            <person name="Bellec A."/>
            <person name="Berard A."/>
            <person name="Berges H."/>
            <person name="Blanchet N."/>
            <person name="Boniface M.C."/>
            <person name="Brunel D."/>
            <person name="Catrice O."/>
            <person name="Chaidir N."/>
            <person name="Claudel C."/>
            <person name="Donnadieu C."/>
            <person name="Faraut T."/>
            <person name="Fievet G."/>
            <person name="Helmstetter N."/>
            <person name="King M."/>
            <person name="Knapp S.J."/>
            <person name="Lai Z."/>
            <person name="Le Paslier M.C."/>
            <person name="Lippi Y."/>
            <person name="Lorenzon L."/>
            <person name="Mandel J.R."/>
            <person name="Marage G."/>
            <person name="Marchand G."/>
            <person name="Marquand E."/>
            <person name="Bret-Mestries E."/>
            <person name="Morien E."/>
            <person name="Nambeesan S."/>
            <person name="Nguyen T."/>
            <person name="Pegot-Espagnet P."/>
            <person name="Pouilly N."/>
            <person name="Raftis F."/>
            <person name="Sallet E."/>
            <person name="Schiex T."/>
            <person name="Thomas J."/>
            <person name="Vandecasteele C."/>
            <person name="Vares D."/>
            <person name="Vear F."/>
            <person name="Vautrin S."/>
            <person name="Crespi M."/>
            <person name="Mangin B."/>
            <person name="Burke J.M."/>
            <person name="Salse J."/>
            <person name="Munos S."/>
            <person name="Vincourt P."/>
            <person name="Rieseberg L.H."/>
            <person name="Langlade N.B."/>
        </authorList>
    </citation>
    <scope>NUCLEOTIDE SEQUENCE</scope>
    <source>
        <tissue evidence="4">Leaves</tissue>
    </source>
</reference>
<evidence type="ECO:0000313" key="5">
    <source>
        <dbReference type="Proteomes" id="UP000215914"/>
    </source>
</evidence>
<dbReference type="Gramene" id="mRNA:HanXRQr2_Chr12g0547571">
    <property type="protein sequence ID" value="mRNA:HanXRQr2_Chr12g0547571"/>
    <property type="gene ID" value="HanXRQr2_Chr12g0547571"/>
</dbReference>
<dbReference type="PANTHER" id="PTHR10381">
    <property type="entry name" value="ATP-DEPENDENT CLP PROTEASE PROTEOLYTIC SUBUNIT"/>
    <property type="match status" value="1"/>
</dbReference>
<evidence type="ECO:0000313" key="4">
    <source>
        <dbReference type="EMBL" id="KAF5778447.1"/>
    </source>
</evidence>
<keyword evidence="3" id="KW-1133">Transmembrane helix</keyword>
<protein>
    <recommendedName>
        <fullName evidence="2">ATP-dependent Clp protease proteolytic subunit</fullName>
    </recommendedName>
</protein>
<dbReference type="InterPro" id="IPR029045">
    <property type="entry name" value="ClpP/crotonase-like_dom_sf"/>
</dbReference>
<dbReference type="InterPro" id="IPR023562">
    <property type="entry name" value="ClpP/TepA"/>
</dbReference>
<dbReference type="AlphaFoldDB" id="A0A9K3MWL6"/>
<sequence length="118" mass="12832">MQEKNGILGWFRVFGSLIFLFFKLSSYSPIVARRGAPPPIMPAVMTPGGPLDLFTVLFRNRIIFVGQPINSQVAQRVIPQLVTLATIDENADILIKPKVGTVCFGVAASDGALLLCMK</sequence>
<dbReference type="SUPFAM" id="SSF52096">
    <property type="entry name" value="ClpP/crotonase"/>
    <property type="match status" value="1"/>
</dbReference>
<dbReference type="Gene3D" id="3.90.226.10">
    <property type="entry name" value="2-enoyl-CoA Hydratase, Chain A, domain 1"/>
    <property type="match status" value="1"/>
</dbReference>
<dbReference type="EMBL" id="MNCJ02000327">
    <property type="protein sequence ID" value="KAF5778447.1"/>
    <property type="molecule type" value="Genomic_DNA"/>
</dbReference>
<dbReference type="Proteomes" id="UP000215914">
    <property type="component" value="Unassembled WGS sequence"/>
</dbReference>
<keyword evidence="3" id="KW-0812">Transmembrane</keyword>
<dbReference type="GO" id="GO:0004176">
    <property type="term" value="F:ATP-dependent peptidase activity"/>
    <property type="evidence" value="ECO:0007669"/>
    <property type="project" value="InterPro"/>
</dbReference>
<dbReference type="GO" id="GO:0006508">
    <property type="term" value="P:proteolysis"/>
    <property type="evidence" value="ECO:0007669"/>
    <property type="project" value="InterPro"/>
</dbReference>
<keyword evidence="3" id="KW-0472">Membrane</keyword>
<dbReference type="InterPro" id="IPR001907">
    <property type="entry name" value="ClpP"/>
</dbReference>
<accession>A0A9K3MWL6</accession>
<evidence type="ECO:0000256" key="3">
    <source>
        <dbReference type="SAM" id="Phobius"/>
    </source>
</evidence>
<keyword evidence="4" id="KW-0378">Hydrolase</keyword>
<dbReference type="Pfam" id="PF00574">
    <property type="entry name" value="CLP_protease"/>
    <property type="match status" value="1"/>
</dbReference>
<reference evidence="4" key="2">
    <citation type="submission" date="2020-06" db="EMBL/GenBank/DDBJ databases">
        <title>Helianthus annuus Genome sequencing and assembly Release 2.</title>
        <authorList>
            <person name="Gouzy J."/>
            <person name="Langlade N."/>
            <person name="Munos S."/>
        </authorList>
    </citation>
    <scope>NUCLEOTIDE SEQUENCE</scope>
    <source>
        <tissue evidence="4">Leaves</tissue>
    </source>
</reference>
<dbReference type="GO" id="GO:0004252">
    <property type="term" value="F:serine-type endopeptidase activity"/>
    <property type="evidence" value="ECO:0007669"/>
    <property type="project" value="InterPro"/>
</dbReference>
<keyword evidence="5" id="KW-1185">Reference proteome</keyword>
<evidence type="ECO:0000256" key="2">
    <source>
        <dbReference type="RuleBase" id="RU003567"/>
    </source>
</evidence>
<dbReference type="GO" id="GO:0009532">
    <property type="term" value="C:plastid stroma"/>
    <property type="evidence" value="ECO:0007669"/>
    <property type="project" value="UniProtKB-ARBA"/>
</dbReference>
<gene>
    <name evidence="4" type="ORF">HanXRQr2_Chr12g0547571</name>
</gene>
<evidence type="ECO:0000256" key="1">
    <source>
        <dbReference type="ARBA" id="ARBA00007039"/>
    </source>
</evidence>
<proteinExistence type="inferred from homology"/>
<feature type="transmembrane region" description="Helical" evidence="3">
    <location>
        <begin position="6"/>
        <end position="24"/>
    </location>
</feature>
<comment type="similarity">
    <text evidence="1 2">Belongs to the peptidase S14 family.</text>
</comment>
<dbReference type="PANTHER" id="PTHR10381:SF8">
    <property type="entry name" value="ATP-DEPENDENT CLP PROTEASE PROTEOLYTIC SUBUNIT 6, CHLOROPLASTIC"/>
    <property type="match status" value="1"/>
</dbReference>
<comment type="caution">
    <text evidence="4">The sequence shown here is derived from an EMBL/GenBank/DDBJ whole genome shotgun (WGS) entry which is preliminary data.</text>
</comment>
<dbReference type="PRINTS" id="PR00127">
    <property type="entry name" value="CLPPROTEASEP"/>
</dbReference>
<name>A0A9K3MWL6_HELAN</name>